<feature type="non-terminal residue" evidence="1">
    <location>
        <position position="1"/>
    </location>
</feature>
<name>A0A8S1J879_9CHLO</name>
<organism evidence="1 2">
    <name type="scientific">Ostreobium quekettii</name>
    <dbReference type="NCBI Taxonomy" id="121088"/>
    <lineage>
        <taxon>Eukaryota</taxon>
        <taxon>Viridiplantae</taxon>
        <taxon>Chlorophyta</taxon>
        <taxon>core chlorophytes</taxon>
        <taxon>Ulvophyceae</taxon>
        <taxon>TCBD clade</taxon>
        <taxon>Bryopsidales</taxon>
        <taxon>Ostreobineae</taxon>
        <taxon>Ostreobiaceae</taxon>
        <taxon>Ostreobium</taxon>
    </lineage>
</organism>
<reference evidence="1" key="1">
    <citation type="submission" date="2020-12" db="EMBL/GenBank/DDBJ databases">
        <authorList>
            <person name="Iha C."/>
        </authorList>
    </citation>
    <scope>NUCLEOTIDE SEQUENCE</scope>
</reference>
<protein>
    <submittedName>
        <fullName evidence="1">Uncharacterized protein</fullName>
    </submittedName>
</protein>
<sequence>ADAIVRPLESEQDLKQERAQLQRQGKQFKIVSRENIENSEVFGDLATRSDSW</sequence>
<accession>A0A8S1J879</accession>
<feature type="non-terminal residue" evidence="1">
    <location>
        <position position="52"/>
    </location>
</feature>
<gene>
    <name evidence="1" type="ORF">OSTQU699_LOCUS7652</name>
</gene>
<evidence type="ECO:0000313" key="1">
    <source>
        <dbReference type="EMBL" id="CAD7702295.1"/>
    </source>
</evidence>
<keyword evidence="2" id="KW-1185">Reference proteome</keyword>
<dbReference type="Proteomes" id="UP000708148">
    <property type="component" value="Unassembled WGS sequence"/>
</dbReference>
<proteinExistence type="predicted"/>
<dbReference type="EMBL" id="CAJHUC010001774">
    <property type="protein sequence ID" value="CAD7702295.1"/>
    <property type="molecule type" value="Genomic_DNA"/>
</dbReference>
<comment type="caution">
    <text evidence="1">The sequence shown here is derived from an EMBL/GenBank/DDBJ whole genome shotgun (WGS) entry which is preliminary data.</text>
</comment>
<evidence type="ECO:0000313" key="2">
    <source>
        <dbReference type="Proteomes" id="UP000708148"/>
    </source>
</evidence>
<dbReference type="AlphaFoldDB" id="A0A8S1J879"/>